<dbReference type="Ensembl" id="ENSPANT00000067474.1">
    <property type="protein sequence ID" value="ENSPANP00000052133.1"/>
    <property type="gene ID" value="ENSPANG00000039924.1"/>
</dbReference>
<proteinExistence type="predicted"/>
<reference evidence="1 2" key="1">
    <citation type="submission" date="2012-03" db="EMBL/GenBank/DDBJ databases">
        <title>Whole Genome Assembly of Papio anubis.</title>
        <authorList>
            <person name="Liu Y.L."/>
            <person name="Abraham K.A."/>
            <person name="Akbar H.A."/>
            <person name="Ali S.A."/>
            <person name="Anosike U.A."/>
            <person name="Aqrawi P.A."/>
            <person name="Arias F.A."/>
            <person name="Attaway T.A."/>
            <person name="Awwad R.A."/>
            <person name="Babu C.B."/>
            <person name="Bandaranaike D.B."/>
            <person name="Battles P.B."/>
            <person name="Bell A.B."/>
            <person name="Beltran B.B."/>
            <person name="Berhane-Mersha D.B."/>
            <person name="Bess C.B."/>
            <person name="Bickham C.B."/>
            <person name="Bolden T.B."/>
            <person name="Carter K.C."/>
            <person name="Chau D.C."/>
            <person name="Chavez A.C."/>
            <person name="Clerc-Blankenburg K.C."/>
            <person name="Coyle M.C."/>
            <person name="Dao M.D."/>
            <person name="Davila M.L.D."/>
            <person name="Davy-Carroll L.D."/>
            <person name="Denson S.D."/>
            <person name="Dinh H.D."/>
            <person name="Fernandez S.F."/>
            <person name="Fernando P.F."/>
            <person name="Forbes L.F."/>
            <person name="Francis C.F."/>
            <person name="Francisco L.F."/>
            <person name="Fu Q.F."/>
            <person name="Garcia-Iii R.G."/>
            <person name="Garrett T.G."/>
            <person name="Gross S.G."/>
            <person name="Gubbala S.G."/>
            <person name="Hirani K.H."/>
            <person name="Hogues M.H."/>
            <person name="Hollins B.H."/>
            <person name="Jackson L.J."/>
            <person name="Javaid M.J."/>
            <person name="Jhangiani S.J."/>
            <person name="Johnson A.J."/>
            <person name="Johnson B.J."/>
            <person name="Jones J.J."/>
            <person name="Joshi V.J."/>
            <person name="Kalu J.K."/>
            <person name="Khan N.K."/>
            <person name="Korchina V.K."/>
            <person name="Kovar C.K."/>
            <person name="Lago L.L."/>
            <person name="Lara F.L."/>
            <person name="Le T.-K.L."/>
            <person name="Lee S.L."/>
            <person name="Legall-Iii F.L."/>
            <person name="Lemon S.L."/>
            <person name="Liu J.L."/>
            <person name="Liu Y.-S.L."/>
            <person name="Liyanage D.L."/>
            <person name="Lopez J.L."/>
            <person name="Lorensuhewa L.L."/>
            <person name="Mata R.M."/>
            <person name="Mathew T.M."/>
            <person name="Mercado C.M."/>
            <person name="Mercado I.M."/>
            <person name="Morales K.M."/>
            <person name="Morgan M.M."/>
            <person name="Munidasa M.M."/>
            <person name="Ngo D.N."/>
            <person name="Nguyen L.N."/>
            <person name="Nguyen T.N."/>
            <person name="Nguyen N.N."/>
            <person name="Obregon M.O."/>
            <person name="Okwuonu G.O."/>
            <person name="Ongeri F.O."/>
            <person name="Onwere C.O."/>
            <person name="Osifeso I.O."/>
            <person name="Parra A.P."/>
            <person name="Patil S.P."/>
            <person name="Perez A.P."/>
            <person name="Perez Y.P."/>
            <person name="Pham C.P."/>
            <person name="Pu L.-L.P."/>
            <person name="Puazo M.P."/>
            <person name="Quiroz J.Q."/>
            <person name="Rouhana J.R."/>
            <person name="Ruiz M.R."/>
            <person name="Ruiz S.-J.R."/>
            <person name="Saada N.S."/>
            <person name="Santibanez J.S."/>
            <person name="Scheel M.S."/>
            <person name="Schneider B.S."/>
            <person name="Simmons D.S."/>
            <person name="Sisson I.S."/>
            <person name="Tang L.-Y.T."/>
            <person name="Thornton R.T."/>
            <person name="Tisius J.T."/>
            <person name="Toledanes G.T."/>
            <person name="Trejos Z.T."/>
            <person name="Usmani K.U."/>
            <person name="Varghese R.V."/>
            <person name="Vattathil S.V."/>
            <person name="Vee V.V."/>
            <person name="Walker D.W."/>
            <person name="Weissenberger G.W."/>
            <person name="White C.W."/>
            <person name="Williams A.W."/>
            <person name="Woodworth J.W."/>
            <person name="Wright R.W."/>
            <person name="Zhu Y.Z."/>
            <person name="Han Y.H."/>
            <person name="Newsham I.N."/>
            <person name="Nazareth L.N."/>
            <person name="Worley K.W."/>
            <person name="Muzny D.M."/>
            <person name="Rogers J.R."/>
            <person name="Gibbs R.G."/>
        </authorList>
    </citation>
    <scope>NUCLEOTIDE SEQUENCE [LARGE SCALE GENOMIC DNA]</scope>
</reference>
<dbReference type="Proteomes" id="UP000028761">
    <property type="component" value="Chromosome 20"/>
</dbReference>
<dbReference type="AlphaFoldDB" id="A0A8I5NRI0"/>
<dbReference type="PANTHER" id="PTHR46254">
    <property type="entry name" value="PROTEIN GVQW1-RELATED"/>
    <property type="match status" value="1"/>
</dbReference>
<sequence>MNKNLCDMNKFKGKCCALRCICKHLHKPFSSIVSVYHMGRNLGQYLAFLGRGPCDLWQCTCPWVVEIKRMVMTFNQQAAFRHLFNKDTSCTAQNPLNLESPQHMSLARIRLGVGSQINSISNTEQNGVSYVYFFLYTHSNRLIFLSFFFFFEMESRCVSQAGVQWPDLGSLQAPPPGFTPFSRLSLPSSWDYRRPPPCPANFLYF</sequence>
<organism evidence="1 2">
    <name type="scientific">Papio anubis</name>
    <name type="common">Olive baboon</name>
    <dbReference type="NCBI Taxonomy" id="9555"/>
    <lineage>
        <taxon>Eukaryota</taxon>
        <taxon>Metazoa</taxon>
        <taxon>Chordata</taxon>
        <taxon>Craniata</taxon>
        <taxon>Vertebrata</taxon>
        <taxon>Euteleostomi</taxon>
        <taxon>Mammalia</taxon>
        <taxon>Eutheria</taxon>
        <taxon>Euarchontoglires</taxon>
        <taxon>Primates</taxon>
        <taxon>Haplorrhini</taxon>
        <taxon>Catarrhini</taxon>
        <taxon>Cercopithecidae</taxon>
        <taxon>Cercopithecinae</taxon>
        <taxon>Papio</taxon>
    </lineage>
</organism>
<reference evidence="1" key="3">
    <citation type="submission" date="2025-09" db="UniProtKB">
        <authorList>
            <consortium name="Ensembl"/>
        </authorList>
    </citation>
    <scope>IDENTIFICATION</scope>
</reference>
<keyword evidence="2" id="KW-1185">Reference proteome</keyword>
<accession>A0A8I5NRI0</accession>
<evidence type="ECO:0000313" key="1">
    <source>
        <dbReference type="Ensembl" id="ENSPANP00000052133.1"/>
    </source>
</evidence>
<dbReference type="PANTHER" id="PTHR46254:SF7">
    <property type="entry name" value="PI4-KINASE N-TERMINAL DOMAIN-CONTAINING PROTEIN"/>
    <property type="match status" value="1"/>
</dbReference>
<name>A0A8I5NRI0_PAPAN</name>
<dbReference type="GeneTree" id="ENSGT00940000165497"/>
<reference evidence="1" key="2">
    <citation type="submission" date="2025-08" db="UniProtKB">
        <authorList>
            <consortium name="Ensembl"/>
        </authorList>
    </citation>
    <scope>IDENTIFICATION</scope>
</reference>
<evidence type="ECO:0000313" key="2">
    <source>
        <dbReference type="Proteomes" id="UP000028761"/>
    </source>
</evidence>
<protein>
    <submittedName>
        <fullName evidence="1">Uncharacterized protein</fullName>
    </submittedName>
</protein>